<dbReference type="Gene3D" id="1.10.760.10">
    <property type="entry name" value="Cytochrome c-like domain"/>
    <property type="match status" value="1"/>
</dbReference>
<evidence type="ECO:0000256" key="1">
    <source>
        <dbReference type="ARBA" id="ARBA00022617"/>
    </source>
</evidence>
<dbReference type="Proteomes" id="UP000056322">
    <property type="component" value="Chromosome 1"/>
</dbReference>
<reference evidence="8" key="1">
    <citation type="submission" date="2014-12" db="EMBL/GenBank/DDBJ databases">
        <authorList>
            <person name="Salcher M.M."/>
        </authorList>
    </citation>
    <scope>NUCLEOTIDE SEQUENCE [LARGE SCALE GENOMIC DNA]</scope>
    <source>
        <strain evidence="8">MMS-10A-171</strain>
    </source>
</reference>
<dbReference type="Pfam" id="PF09086">
    <property type="entry name" value="DUF1924"/>
    <property type="match status" value="1"/>
</dbReference>
<evidence type="ECO:0000313" key="8">
    <source>
        <dbReference type="Proteomes" id="UP000056322"/>
    </source>
</evidence>
<gene>
    <name evidence="7" type="primary">cycA</name>
    <name evidence="7" type="ORF">BN1209_1777</name>
</gene>
<evidence type="ECO:0000256" key="3">
    <source>
        <dbReference type="ARBA" id="ARBA00023004"/>
    </source>
</evidence>
<keyword evidence="5" id="KW-0732">Signal</keyword>
<dbReference type="OrthoDB" id="5295318at2"/>
<dbReference type="RefSeq" id="WP_045751841.1">
    <property type="nucleotide sequence ID" value="NZ_LN794158.1"/>
</dbReference>
<protein>
    <submittedName>
        <fullName evidence="7">Cytochrome c</fullName>
    </submittedName>
</protein>
<keyword evidence="3 4" id="KW-0408">Iron</keyword>
<dbReference type="PROSITE" id="PS51007">
    <property type="entry name" value="CYTC"/>
    <property type="match status" value="1"/>
</dbReference>
<dbReference type="InterPro" id="IPR036909">
    <property type="entry name" value="Cyt_c-like_dom_sf"/>
</dbReference>
<keyword evidence="2 4" id="KW-0479">Metal-binding</keyword>
<accession>A0A0B7J227</accession>
<feature type="signal peptide" evidence="5">
    <location>
        <begin position="1"/>
        <end position="21"/>
    </location>
</feature>
<feature type="domain" description="Cytochrome c" evidence="6">
    <location>
        <begin position="47"/>
        <end position="140"/>
    </location>
</feature>
<proteinExistence type="predicted"/>
<dbReference type="GO" id="GO:0046872">
    <property type="term" value="F:metal ion binding"/>
    <property type="evidence" value="ECO:0007669"/>
    <property type="project" value="UniProtKB-KW"/>
</dbReference>
<dbReference type="InterPro" id="IPR009056">
    <property type="entry name" value="Cyt_c-like_dom"/>
</dbReference>
<dbReference type="HOGENOM" id="CLU_146035_0_0_4"/>
<dbReference type="SUPFAM" id="SSF46626">
    <property type="entry name" value="Cytochrome c"/>
    <property type="match status" value="1"/>
</dbReference>
<dbReference type="KEGG" id="mbac:BN1209_1777"/>
<dbReference type="InterPro" id="IPR015170">
    <property type="entry name" value="DUF1924_SHP"/>
</dbReference>
<keyword evidence="8" id="KW-1185">Reference proteome</keyword>
<dbReference type="EMBL" id="LN794158">
    <property type="protein sequence ID" value="CEN56813.1"/>
    <property type="molecule type" value="Genomic_DNA"/>
</dbReference>
<keyword evidence="1 4" id="KW-0349">Heme</keyword>
<name>A0A0B7J227_9PROT</name>
<evidence type="ECO:0000259" key="6">
    <source>
        <dbReference type="PROSITE" id="PS51007"/>
    </source>
</evidence>
<dbReference type="GO" id="GO:0020037">
    <property type="term" value="F:heme binding"/>
    <property type="evidence" value="ECO:0007669"/>
    <property type="project" value="InterPro"/>
</dbReference>
<dbReference type="STRING" id="1581680.BN1209_1777"/>
<evidence type="ECO:0000256" key="2">
    <source>
        <dbReference type="ARBA" id="ARBA00022723"/>
    </source>
</evidence>
<dbReference type="GO" id="GO:0009055">
    <property type="term" value="F:electron transfer activity"/>
    <property type="evidence" value="ECO:0007669"/>
    <property type="project" value="InterPro"/>
</dbReference>
<feature type="chain" id="PRO_5002118205" evidence="5">
    <location>
        <begin position="22"/>
        <end position="141"/>
    </location>
</feature>
<sequence length="141" mass="15389">MKKLSYILAAILSVTAFSAQADVETAQKLADKYAIIAKNINPASTGLSSEDGKKFFNRELTIKGKQVACASCHTTNPANEGKHIVTNKPIRPLAPAVNEKRFTSVDTVEKNFTKHCNDIIGRDCTAQEKGNYIAYLITVTK</sequence>
<evidence type="ECO:0000256" key="5">
    <source>
        <dbReference type="SAM" id="SignalP"/>
    </source>
</evidence>
<evidence type="ECO:0000313" key="7">
    <source>
        <dbReference type="EMBL" id="CEN56813.1"/>
    </source>
</evidence>
<organism evidence="7 8">
    <name type="scientific">Candidatus Methylopumilus turicensis</name>
    <dbReference type="NCBI Taxonomy" id="1581680"/>
    <lineage>
        <taxon>Bacteria</taxon>
        <taxon>Pseudomonadati</taxon>
        <taxon>Pseudomonadota</taxon>
        <taxon>Betaproteobacteria</taxon>
        <taxon>Nitrosomonadales</taxon>
        <taxon>Methylophilaceae</taxon>
        <taxon>Candidatus Methylopumilus</taxon>
    </lineage>
</organism>
<dbReference type="AlphaFoldDB" id="A0A0B7J227"/>
<evidence type="ECO:0000256" key="4">
    <source>
        <dbReference type="PROSITE-ProRule" id="PRU00433"/>
    </source>
</evidence>